<protein>
    <submittedName>
        <fullName evidence="2">Uncharacterized protein</fullName>
    </submittedName>
</protein>
<feature type="compositionally biased region" description="Polar residues" evidence="1">
    <location>
        <begin position="35"/>
        <end position="58"/>
    </location>
</feature>
<feature type="compositionally biased region" description="Polar residues" evidence="1">
    <location>
        <begin position="1"/>
        <end position="13"/>
    </location>
</feature>
<proteinExistence type="predicted"/>
<evidence type="ECO:0000313" key="2">
    <source>
        <dbReference type="EMBL" id="EDA0175234.1"/>
    </source>
</evidence>
<sequence length="77" mass="8569">MAPAIPSTSVCSTKRTRPPMLVALNDHPVSRRLKTPTSYRQATEQPSDSLPATSSRNRTLGRRMRVAIIKPTRKQVV</sequence>
<gene>
    <name evidence="2" type="ORF">F9G64_10300</name>
</gene>
<accession>A0A5J1FBA8</accession>
<evidence type="ECO:0000256" key="1">
    <source>
        <dbReference type="SAM" id="MobiDB-lite"/>
    </source>
</evidence>
<comment type="caution">
    <text evidence="2">The sequence shown here is derived from an EMBL/GenBank/DDBJ whole genome shotgun (WGS) entry which is preliminary data.</text>
</comment>
<feature type="region of interest" description="Disordered" evidence="1">
    <location>
        <begin position="1"/>
        <end position="77"/>
    </location>
</feature>
<organism evidence="2">
    <name type="scientific">Salmonella enterica subsp. enterica serovar Braenderup</name>
    <dbReference type="NCBI Taxonomy" id="149391"/>
    <lineage>
        <taxon>Bacteria</taxon>
        <taxon>Pseudomonadati</taxon>
        <taxon>Pseudomonadota</taxon>
        <taxon>Gammaproteobacteria</taxon>
        <taxon>Enterobacterales</taxon>
        <taxon>Enterobacteriaceae</taxon>
        <taxon>Salmonella</taxon>
    </lineage>
</organism>
<dbReference type="EMBL" id="AALIQJ010000013">
    <property type="protein sequence ID" value="EDA0175234.1"/>
    <property type="molecule type" value="Genomic_DNA"/>
</dbReference>
<reference evidence="2" key="1">
    <citation type="submission" date="2019-10" db="EMBL/GenBank/DDBJ databases">
        <authorList>
            <person name="Ashton P.M."/>
            <person name="Dallman T."/>
            <person name="Nair S."/>
            <person name="De Pinna E."/>
            <person name="Peters T."/>
            <person name="Grant K."/>
        </authorList>
    </citation>
    <scope>NUCLEOTIDE SEQUENCE</scope>
    <source>
        <strain evidence="2">810119</strain>
    </source>
</reference>
<name>A0A5J1FBA8_SALET</name>
<dbReference type="AlphaFoldDB" id="A0A5J1FBA8"/>
<feature type="compositionally biased region" description="Basic residues" evidence="1">
    <location>
        <begin position="59"/>
        <end position="77"/>
    </location>
</feature>